<dbReference type="EMBL" id="NJHN03000062">
    <property type="protein sequence ID" value="KAH9418597.1"/>
    <property type="molecule type" value="Genomic_DNA"/>
</dbReference>
<comment type="caution">
    <text evidence="2">The sequence shown here is derived from an EMBL/GenBank/DDBJ whole genome shotgun (WGS) entry which is preliminary data.</text>
</comment>
<evidence type="ECO:0000256" key="1">
    <source>
        <dbReference type="SAM" id="SignalP"/>
    </source>
</evidence>
<gene>
    <name evidence="2" type="ORF">DERP_003922</name>
</gene>
<reference evidence="2 3" key="2">
    <citation type="journal article" date="2022" name="Mol. Biol. Evol.">
        <title>Comparative Genomics Reveals Insights into the Divergent Evolution of Astigmatic Mites and Household Pest Adaptations.</title>
        <authorList>
            <person name="Xiong Q."/>
            <person name="Wan A.T."/>
            <person name="Liu X."/>
            <person name="Fung C.S."/>
            <person name="Xiao X."/>
            <person name="Malainual N."/>
            <person name="Hou J."/>
            <person name="Wang L."/>
            <person name="Wang M."/>
            <person name="Yang K.Y."/>
            <person name="Cui Y."/>
            <person name="Leung E.L."/>
            <person name="Nong W."/>
            <person name="Shin S.K."/>
            <person name="Au S.W."/>
            <person name="Jeong K.Y."/>
            <person name="Chew F.T."/>
            <person name="Hui J.H."/>
            <person name="Leung T.F."/>
            <person name="Tungtrongchitr A."/>
            <person name="Zhong N."/>
            <person name="Liu Z."/>
            <person name="Tsui S.K."/>
        </authorList>
    </citation>
    <scope>NUCLEOTIDE SEQUENCE [LARGE SCALE GENOMIC DNA]</scope>
    <source>
        <strain evidence="2">Derp</strain>
    </source>
</reference>
<sequence length="95" mass="10833">MIIDLQILLLLIRLLINSADVKPLSCIIRICLINVLLPDSPVPSNNNFTCLRTIDLFSLRIFSIFLLRLRISRDSFDSIHMIFSCKITNGNLYPG</sequence>
<feature type="chain" id="PRO_5046340126" description="Secreted protein" evidence="1">
    <location>
        <begin position="20"/>
        <end position="95"/>
    </location>
</feature>
<reference evidence="2 3" key="1">
    <citation type="journal article" date="2018" name="J. Allergy Clin. Immunol.">
        <title>High-quality assembly of Dermatophagoides pteronyssinus genome and transcriptome reveals a wide range of novel allergens.</title>
        <authorList>
            <person name="Liu X.Y."/>
            <person name="Yang K.Y."/>
            <person name="Wang M.Q."/>
            <person name="Kwok J.S."/>
            <person name="Zeng X."/>
            <person name="Yang Z."/>
            <person name="Xiao X.J."/>
            <person name="Lau C.P."/>
            <person name="Li Y."/>
            <person name="Huang Z.M."/>
            <person name="Ba J.G."/>
            <person name="Yim A.K."/>
            <person name="Ouyang C.Y."/>
            <person name="Ngai S.M."/>
            <person name="Chan T.F."/>
            <person name="Leung E.L."/>
            <person name="Liu L."/>
            <person name="Liu Z.G."/>
            <person name="Tsui S.K."/>
        </authorList>
    </citation>
    <scope>NUCLEOTIDE SEQUENCE [LARGE SCALE GENOMIC DNA]</scope>
    <source>
        <strain evidence="2">Derp</strain>
    </source>
</reference>
<evidence type="ECO:0000313" key="3">
    <source>
        <dbReference type="Proteomes" id="UP000887458"/>
    </source>
</evidence>
<evidence type="ECO:0000313" key="2">
    <source>
        <dbReference type="EMBL" id="KAH9418597.1"/>
    </source>
</evidence>
<keyword evidence="1" id="KW-0732">Signal</keyword>
<protein>
    <recommendedName>
        <fullName evidence="4">Secreted protein</fullName>
    </recommendedName>
</protein>
<feature type="signal peptide" evidence="1">
    <location>
        <begin position="1"/>
        <end position="19"/>
    </location>
</feature>
<accession>A0ABQ8J7M0</accession>
<evidence type="ECO:0008006" key="4">
    <source>
        <dbReference type="Google" id="ProtNLM"/>
    </source>
</evidence>
<name>A0ABQ8J7M0_DERPT</name>
<proteinExistence type="predicted"/>
<organism evidence="2 3">
    <name type="scientific">Dermatophagoides pteronyssinus</name>
    <name type="common">European house dust mite</name>
    <dbReference type="NCBI Taxonomy" id="6956"/>
    <lineage>
        <taxon>Eukaryota</taxon>
        <taxon>Metazoa</taxon>
        <taxon>Ecdysozoa</taxon>
        <taxon>Arthropoda</taxon>
        <taxon>Chelicerata</taxon>
        <taxon>Arachnida</taxon>
        <taxon>Acari</taxon>
        <taxon>Acariformes</taxon>
        <taxon>Sarcoptiformes</taxon>
        <taxon>Astigmata</taxon>
        <taxon>Psoroptidia</taxon>
        <taxon>Analgoidea</taxon>
        <taxon>Pyroglyphidae</taxon>
        <taxon>Dermatophagoidinae</taxon>
        <taxon>Dermatophagoides</taxon>
    </lineage>
</organism>
<keyword evidence="3" id="KW-1185">Reference proteome</keyword>
<dbReference type="Proteomes" id="UP000887458">
    <property type="component" value="Unassembled WGS sequence"/>
</dbReference>